<name>A0A7V6A2C6_9BACT</name>
<dbReference type="Pfam" id="PF03692">
    <property type="entry name" value="CxxCxxCC"/>
    <property type="match status" value="1"/>
</dbReference>
<protein>
    <submittedName>
        <fullName evidence="1">YkgJ family cysteine cluster protein</fullName>
    </submittedName>
</protein>
<dbReference type="InterPro" id="IPR005358">
    <property type="entry name" value="Puta_zinc/iron-chelating_dom"/>
</dbReference>
<proteinExistence type="predicted"/>
<dbReference type="PANTHER" id="PTHR35866:SF1">
    <property type="entry name" value="YKGJ FAMILY CYSTEINE CLUSTER PROTEIN"/>
    <property type="match status" value="1"/>
</dbReference>
<sequence length="129" mass="14164">MQDINKRPVFSCRQCGECCRGERGILVAPVEQAAMAEYLGLDPGDFAARYLIATPLGPQLASRNGACVMQEANLCLVHPVKPRICREWPYLPALLNHADEFAAAKEACPGLAVDAGHQEFVEEAQEIRR</sequence>
<dbReference type="EMBL" id="DTGR01000074">
    <property type="protein sequence ID" value="HHS29012.1"/>
    <property type="molecule type" value="Genomic_DNA"/>
</dbReference>
<accession>A0A7V6A2C6</accession>
<dbReference type="PANTHER" id="PTHR35866">
    <property type="entry name" value="PUTATIVE-RELATED"/>
    <property type="match status" value="1"/>
</dbReference>
<reference evidence="1" key="1">
    <citation type="journal article" date="2020" name="mSystems">
        <title>Genome- and Community-Level Interaction Insights into Carbon Utilization and Element Cycling Functions of Hydrothermarchaeota in Hydrothermal Sediment.</title>
        <authorList>
            <person name="Zhou Z."/>
            <person name="Liu Y."/>
            <person name="Xu W."/>
            <person name="Pan J."/>
            <person name="Luo Z.H."/>
            <person name="Li M."/>
        </authorList>
    </citation>
    <scope>NUCLEOTIDE SEQUENCE [LARGE SCALE GENOMIC DNA]</scope>
    <source>
        <strain evidence="1">SpSt-767</strain>
    </source>
</reference>
<evidence type="ECO:0000313" key="1">
    <source>
        <dbReference type="EMBL" id="HHS29012.1"/>
    </source>
</evidence>
<organism evidence="1">
    <name type="scientific">Desulfobacca acetoxidans</name>
    <dbReference type="NCBI Taxonomy" id="60893"/>
    <lineage>
        <taxon>Bacteria</taxon>
        <taxon>Pseudomonadati</taxon>
        <taxon>Thermodesulfobacteriota</taxon>
        <taxon>Desulfobaccia</taxon>
        <taxon>Desulfobaccales</taxon>
        <taxon>Desulfobaccaceae</taxon>
        <taxon>Desulfobacca</taxon>
    </lineage>
</organism>
<gene>
    <name evidence="1" type="ORF">ENV52_04850</name>
</gene>
<dbReference type="AlphaFoldDB" id="A0A7V6A2C6"/>
<comment type="caution">
    <text evidence="1">The sequence shown here is derived from an EMBL/GenBank/DDBJ whole genome shotgun (WGS) entry which is preliminary data.</text>
</comment>